<reference evidence="2" key="2">
    <citation type="submission" date="2019-07" db="EMBL/GenBank/DDBJ databases">
        <authorList>
            <person name="Yang Y."/>
            <person name="Bocs S."/>
            <person name="Baudouin L."/>
        </authorList>
    </citation>
    <scope>NUCLEOTIDE SEQUENCE</scope>
    <source>
        <tissue evidence="2">Spear leaf of Hainan Tall coconut</tissue>
    </source>
</reference>
<evidence type="ECO:0000256" key="1">
    <source>
        <dbReference type="SAM" id="MobiDB-lite"/>
    </source>
</evidence>
<comment type="caution">
    <text evidence="2">The sequence shown here is derived from an EMBL/GenBank/DDBJ whole genome shotgun (WGS) entry which is preliminary data.</text>
</comment>
<feature type="region of interest" description="Disordered" evidence="1">
    <location>
        <begin position="241"/>
        <end position="278"/>
    </location>
</feature>
<protein>
    <submittedName>
        <fullName evidence="2">Uncharacterized protein</fullName>
    </submittedName>
</protein>
<name>A0A8K0IR55_COCNU</name>
<sequence length="278" mass="30824">MESTYSEGIAPNHQDSIDHFQEHELDEKLRNISNECEVDEQIELCDKSETEEVMANVTNKLQLADEQFEVQQGEIYNEEDLSESDDEDTCSFTESDDDIRLHLFCVVSMARGCGIHGRGRGRAKTTHMVGESSLGPPPSSSNLGIGGRGRGRANTPRMVGEPSLRPLPSSLDPPSLEASIPGSYTPGPPSDPPSSRTPSMPHDPSPKESNSNCTSCGAFQAQVRDELREFRNIFQDFMISMRALTPNPPPPPREPVLHAPRRQQDEDEAFDENMEEND</sequence>
<accession>A0A8K0IR55</accession>
<organism evidence="2 3">
    <name type="scientific">Cocos nucifera</name>
    <name type="common">Coconut palm</name>
    <dbReference type="NCBI Taxonomy" id="13894"/>
    <lineage>
        <taxon>Eukaryota</taxon>
        <taxon>Viridiplantae</taxon>
        <taxon>Streptophyta</taxon>
        <taxon>Embryophyta</taxon>
        <taxon>Tracheophyta</taxon>
        <taxon>Spermatophyta</taxon>
        <taxon>Magnoliopsida</taxon>
        <taxon>Liliopsida</taxon>
        <taxon>Arecaceae</taxon>
        <taxon>Arecoideae</taxon>
        <taxon>Cocoseae</taxon>
        <taxon>Attaleinae</taxon>
        <taxon>Cocos</taxon>
    </lineage>
</organism>
<dbReference type="Proteomes" id="UP000797356">
    <property type="component" value="Chromosome 12"/>
</dbReference>
<feature type="region of interest" description="Disordered" evidence="1">
    <location>
        <begin position="116"/>
        <end position="214"/>
    </location>
</feature>
<keyword evidence="3" id="KW-1185">Reference proteome</keyword>
<feature type="compositionally biased region" description="Low complexity" evidence="1">
    <location>
        <begin position="162"/>
        <end position="185"/>
    </location>
</feature>
<dbReference type="EMBL" id="CM017883">
    <property type="protein sequence ID" value="KAG1365081.1"/>
    <property type="molecule type" value="Genomic_DNA"/>
</dbReference>
<gene>
    <name evidence="2" type="ORF">COCNU_12G000810</name>
</gene>
<proteinExistence type="predicted"/>
<reference evidence="2" key="1">
    <citation type="journal article" date="2017" name="Gigascience">
        <title>The genome draft of coconut (Cocos nucifera).</title>
        <authorList>
            <person name="Xiao Y."/>
            <person name="Xu P."/>
            <person name="Fan H."/>
            <person name="Baudouin L."/>
            <person name="Xia W."/>
            <person name="Bocs S."/>
            <person name="Xu J."/>
            <person name="Li Q."/>
            <person name="Guo A."/>
            <person name="Zhou L."/>
            <person name="Li J."/>
            <person name="Wu Y."/>
            <person name="Ma Z."/>
            <person name="Armero A."/>
            <person name="Issali A.E."/>
            <person name="Liu N."/>
            <person name="Peng M."/>
            <person name="Yang Y."/>
        </authorList>
    </citation>
    <scope>NUCLEOTIDE SEQUENCE</scope>
    <source>
        <tissue evidence="2">Spear leaf of Hainan Tall coconut</tissue>
    </source>
</reference>
<feature type="compositionally biased region" description="Acidic residues" evidence="1">
    <location>
        <begin position="265"/>
        <end position="278"/>
    </location>
</feature>
<dbReference type="AlphaFoldDB" id="A0A8K0IR55"/>
<evidence type="ECO:0000313" key="3">
    <source>
        <dbReference type="Proteomes" id="UP000797356"/>
    </source>
</evidence>
<evidence type="ECO:0000313" key="2">
    <source>
        <dbReference type="EMBL" id="KAG1365081.1"/>
    </source>
</evidence>